<dbReference type="InterPro" id="IPR016169">
    <property type="entry name" value="FAD-bd_PCMH_sub2"/>
</dbReference>
<dbReference type="InterPro" id="IPR016171">
    <property type="entry name" value="Vanillyl_alc_oxidase_C-sub2"/>
</dbReference>
<dbReference type="EC" id="2.5.1.26" evidence="3 10"/>
<dbReference type="InterPro" id="IPR006094">
    <property type="entry name" value="Oxid_FAD_bind_N"/>
</dbReference>
<dbReference type="Gene3D" id="3.30.465.10">
    <property type="match status" value="1"/>
</dbReference>
<dbReference type="Gene3D" id="3.30.70.3450">
    <property type="match status" value="1"/>
</dbReference>
<dbReference type="InterPro" id="IPR036318">
    <property type="entry name" value="FAD-bd_PCMH-like_sf"/>
</dbReference>
<keyword evidence="12" id="KW-0496">Mitochondrion</keyword>
<feature type="binding site" evidence="8">
    <location>
        <begin position="294"/>
        <end position="297"/>
    </location>
    <ligand>
        <name>FAD</name>
        <dbReference type="ChEBI" id="CHEBI:57692"/>
    </ligand>
</feature>
<dbReference type="InterPro" id="IPR004113">
    <property type="entry name" value="FAD-bd_oxidored_4_C"/>
</dbReference>
<dbReference type="GO" id="GO:0008611">
    <property type="term" value="P:ether lipid biosynthetic process"/>
    <property type="evidence" value="ECO:0007669"/>
    <property type="project" value="UniProtKB-UniPathway"/>
</dbReference>
<dbReference type="GO" id="GO:0071949">
    <property type="term" value="F:FAD binding"/>
    <property type="evidence" value="ECO:0007669"/>
    <property type="project" value="InterPro"/>
</dbReference>
<comment type="similarity">
    <text evidence="2 10">Belongs to the FAD-binding oxidoreductase/transferase type 4 family.</text>
</comment>
<evidence type="ECO:0000256" key="9">
    <source>
        <dbReference type="PIRSR" id="PIRSR625650-4"/>
    </source>
</evidence>
<comment type="subunit">
    <text evidence="10">Homodimer.</text>
</comment>
<geneLocation type="mitochondrion" evidence="12"/>
<feature type="domain" description="FAD-binding PCMH-type" evidence="11">
    <location>
        <begin position="180"/>
        <end position="362"/>
    </location>
</feature>
<dbReference type="EMBL" id="OVEO01000012">
    <property type="protein sequence ID" value="SPQ99802.1"/>
    <property type="molecule type" value="Genomic_DNA"/>
</dbReference>
<dbReference type="GO" id="GO:0008609">
    <property type="term" value="F:alkylglycerone-phosphate synthase activity"/>
    <property type="evidence" value="ECO:0007669"/>
    <property type="project" value="UniProtKB-EC"/>
</dbReference>
<evidence type="ECO:0000256" key="4">
    <source>
        <dbReference type="ARBA" id="ARBA00022630"/>
    </source>
</evidence>
<keyword evidence="10" id="KW-0808">Transferase</keyword>
<evidence type="ECO:0000256" key="8">
    <source>
        <dbReference type="PIRSR" id="PIRSR625650-3"/>
    </source>
</evidence>
<evidence type="ECO:0000256" key="7">
    <source>
        <dbReference type="PIRSR" id="PIRSR625650-2"/>
    </source>
</evidence>
<evidence type="ECO:0000313" key="12">
    <source>
        <dbReference type="EMBL" id="SPQ99802.1"/>
    </source>
</evidence>
<evidence type="ECO:0000313" key="13">
    <source>
        <dbReference type="Proteomes" id="UP000290189"/>
    </source>
</evidence>
<dbReference type="PANTHER" id="PTHR46568:SF1">
    <property type="entry name" value="ALKYLDIHYDROXYACETONEPHOSPHATE SYNTHASE, PEROXISOMAL"/>
    <property type="match status" value="1"/>
</dbReference>
<keyword evidence="10" id="KW-0576">Peroxisome</keyword>
<evidence type="ECO:0000256" key="3">
    <source>
        <dbReference type="ARBA" id="ARBA00012385"/>
    </source>
</evidence>
<evidence type="ECO:0000256" key="2">
    <source>
        <dbReference type="ARBA" id="ARBA00008000"/>
    </source>
</evidence>
<dbReference type="UniPathway" id="UPA00781"/>
<evidence type="ECO:0000256" key="1">
    <source>
        <dbReference type="ARBA" id="ARBA00004670"/>
    </source>
</evidence>
<dbReference type="PANTHER" id="PTHR46568">
    <property type="entry name" value="ALKYLDIHYDROXYACETONEPHOSPHATE SYNTHASE, PEROXISOMAL"/>
    <property type="match status" value="1"/>
</dbReference>
<dbReference type="Pfam" id="PF01565">
    <property type="entry name" value="FAD_binding_4"/>
    <property type="match status" value="1"/>
</dbReference>
<feature type="binding site" evidence="8">
    <location>
        <begin position="212"/>
        <end position="218"/>
    </location>
    <ligand>
        <name>FAD</name>
        <dbReference type="ChEBI" id="CHEBI:57692"/>
    </ligand>
</feature>
<dbReference type="SUPFAM" id="SSF55103">
    <property type="entry name" value="FAD-linked oxidases, C-terminal domain"/>
    <property type="match status" value="1"/>
</dbReference>
<comment type="subcellular location">
    <subcellularLocation>
        <location evidence="10">Peroxisome</location>
    </subcellularLocation>
</comment>
<dbReference type="PROSITE" id="PS51387">
    <property type="entry name" value="FAD_PCMH"/>
    <property type="match status" value="1"/>
</dbReference>
<comment type="function">
    <text evidence="10">Catalyzes the exchange of an acyl for a long-chain alkyl group and the formation of the ether bond in the biosynthesis of ether phospholipids.</text>
</comment>
<accession>A0A3P3YHY0</accession>
<name>A0A3P3YHY0_PLABS</name>
<feature type="active site" description="Proton donor/acceptor" evidence="6">
    <location>
        <position position="555"/>
    </location>
</feature>
<keyword evidence="10" id="KW-0443">Lipid metabolism</keyword>
<proteinExistence type="inferred from homology"/>
<dbReference type="InterPro" id="IPR025650">
    <property type="entry name" value="Alkyl-DHAP_Synthase"/>
</dbReference>
<organism evidence="12 13">
    <name type="scientific">Plasmodiophora brassicae</name>
    <name type="common">Clubroot disease agent</name>
    <dbReference type="NCBI Taxonomy" id="37360"/>
    <lineage>
        <taxon>Eukaryota</taxon>
        <taxon>Sar</taxon>
        <taxon>Rhizaria</taxon>
        <taxon>Endomyxa</taxon>
        <taxon>Phytomyxea</taxon>
        <taxon>Plasmodiophorida</taxon>
        <taxon>Plasmodiophoridae</taxon>
        <taxon>Plasmodiophora</taxon>
    </lineage>
</organism>
<keyword evidence="5 8" id="KW-0274">FAD</keyword>
<reference evidence="12 13" key="1">
    <citation type="submission" date="2018-03" db="EMBL/GenBank/DDBJ databases">
        <authorList>
            <person name="Fogelqvist J."/>
        </authorList>
    </citation>
    <scope>NUCLEOTIDE SEQUENCE [LARGE SCALE GENOMIC DNA]</scope>
</reference>
<dbReference type="SUPFAM" id="SSF56176">
    <property type="entry name" value="FAD-binding/transporter-associated domain-like"/>
    <property type="match status" value="1"/>
</dbReference>
<sequence>MGFVTECGGPRRYLAAERVVKGTWRWPGTKGAPAAGTVDVTVGMTTSSGRISRVAAHLTDDGPRSRPDVASLRWNGWGYADTMFRFNKDGVVEISGDRYDFSGSNLPHLRPFMESRGADPNAVQPFASLDDTHIDAPREAREFLEAAAAVAEVDQSKLQRIRHGHGHSLQEIYALRSGRVGRVPDSVVFVSSTEAVNAIVQLAIHHNVALIPFGGGTSVTHALVCPEDEPRHICSVDMSRMDRVLWVDAVNMEAEIQAGAVGKFLEADLNSRGFCLGHEPDSHEFSSLGGWIATRASGMKKNEYGNIEDIVVQVTMVTPSGVVRNTCRGPRQSIGPDIRQIVLGSEGTLGIITSAVVRIRRLPQHTEHGSLIFPDFAAGVAFMHEVALRRAQPASIRLVDNEQFQFGRAIKPSDDSWHDQFSERFKKWVIARLGFDVTKMVAATLMFEGSAESIARQKSTIFRIARAFDGYSGGAEAGKRGYRLTFLIAYIRDFVLSCDLLAESFETSVEWSNVTMLCERVRQRIVQSCQERGVPQAPFVSCRVTQTYDTGACVYFYFAIIARGLANPVDVFSSVEHDARQAVLDCGGSLSHHHGVGKIRKQFMPQVITKPGRDALVAIKRQLDPTNVFACGNLI</sequence>
<dbReference type="InterPro" id="IPR016164">
    <property type="entry name" value="FAD-linked_Oxase-like_C"/>
</dbReference>
<dbReference type="Pfam" id="PF02913">
    <property type="entry name" value="FAD-oxidase_C"/>
    <property type="match status" value="1"/>
</dbReference>
<comment type="catalytic activity">
    <reaction evidence="10">
        <text>a long chain fatty alcohol + a 1-acylglycerone 3-phosphate = a 1-O-alkylglycerone 3-phosphate + a long-chain fatty acid + H(+)</text>
        <dbReference type="Rhea" id="RHEA:36171"/>
        <dbReference type="ChEBI" id="CHEBI:15378"/>
        <dbReference type="ChEBI" id="CHEBI:17135"/>
        <dbReference type="ChEBI" id="CHEBI:57534"/>
        <dbReference type="ChEBI" id="CHEBI:57560"/>
        <dbReference type="ChEBI" id="CHEBI:73315"/>
        <dbReference type="EC" id="2.5.1.26"/>
    </reaction>
</comment>
<evidence type="ECO:0000259" key="11">
    <source>
        <dbReference type="PROSITE" id="PS51387"/>
    </source>
</evidence>
<feature type="binding site" evidence="7">
    <location>
        <position position="492"/>
    </location>
    <ligand>
        <name>substrate</name>
    </ligand>
</feature>
<dbReference type="GO" id="GO:0005777">
    <property type="term" value="C:peroxisome"/>
    <property type="evidence" value="ECO:0007669"/>
    <property type="project" value="UniProtKB-SubCell"/>
</dbReference>
<gene>
    <name evidence="12" type="ORF">PLBR_LOCUS7017</name>
</gene>
<dbReference type="Gene3D" id="3.30.43.10">
    <property type="entry name" value="Uridine Diphospho-n-acetylenolpyruvylglucosamine Reductase, domain 2"/>
    <property type="match status" value="1"/>
</dbReference>
<evidence type="ECO:0000256" key="5">
    <source>
        <dbReference type="ARBA" id="ARBA00022827"/>
    </source>
</evidence>
<keyword evidence="4 10" id="KW-0285">Flavoprotein</keyword>
<dbReference type="Gene3D" id="1.10.45.10">
    <property type="entry name" value="Vanillyl-alcohol Oxidase, Chain A, domain 4"/>
    <property type="match status" value="1"/>
</dbReference>
<dbReference type="InterPro" id="IPR016167">
    <property type="entry name" value="FAD-bd_PCMH_sub1"/>
</dbReference>
<comment type="pathway">
    <text evidence="1 10">Glycerolipid metabolism; ether lipid biosynthesis.</text>
</comment>
<dbReference type="AlphaFoldDB" id="A0A3P3YHY0"/>
<feature type="binding site" evidence="8">
    <location>
        <begin position="346"/>
        <end position="352"/>
    </location>
    <ligand>
        <name>FAD</name>
        <dbReference type="ChEBI" id="CHEBI:57692"/>
    </ligand>
</feature>
<feature type="site" description="Important for enzyme activity" evidence="9">
    <location>
        <position position="397"/>
    </location>
</feature>
<protein>
    <recommendedName>
        <fullName evidence="3 10">Alkylglycerone-phosphate synthase</fullName>
        <shortName evidence="10">Alkyl-DHAP synthase</shortName>
        <ecNumber evidence="3 10">2.5.1.26</ecNumber>
    </recommendedName>
</protein>
<comment type="cofactor">
    <cofactor evidence="8 10">
        <name>FAD</name>
        <dbReference type="ChEBI" id="CHEBI:57692"/>
    </cofactor>
</comment>
<evidence type="ECO:0000256" key="10">
    <source>
        <dbReference type="RuleBase" id="RU363113"/>
    </source>
</evidence>
<evidence type="ECO:0000256" key="6">
    <source>
        <dbReference type="PIRSR" id="PIRSR625650-1"/>
    </source>
</evidence>
<dbReference type="Gene3D" id="3.30.300.330">
    <property type="match status" value="1"/>
</dbReference>
<dbReference type="Proteomes" id="UP000290189">
    <property type="component" value="Unassembled WGS sequence"/>
</dbReference>
<dbReference type="Gene3D" id="3.30.160.650">
    <property type="match status" value="1"/>
</dbReference>
<keyword evidence="10" id="KW-0444">Lipid biosynthesis</keyword>
<dbReference type="InterPro" id="IPR016166">
    <property type="entry name" value="FAD-bd_PCMH"/>
</dbReference>